<gene>
    <name evidence="6" type="ORF">EI981_08115</name>
</gene>
<name>A0A3S9UVS9_9BACL</name>
<feature type="region of interest" description="Disordered" evidence="3">
    <location>
        <begin position="147"/>
        <end position="307"/>
    </location>
</feature>
<dbReference type="InterPro" id="IPR041916">
    <property type="entry name" value="Anti_sigma_zinc_sf"/>
</dbReference>
<evidence type="ECO:0000313" key="6">
    <source>
        <dbReference type="EMBL" id="AZS14420.1"/>
    </source>
</evidence>
<evidence type="ECO:0000256" key="1">
    <source>
        <dbReference type="ARBA" id="ARBA00024353"/>
    </source>
</evidence>
<keyword evidence="7" id="KW-1185">Reference proteome</keyword>
<feature type="compositionally biased region" description="Polar residues" evidence="3">
    <location>
        <begin position="404"/>
        <end position="420"/>
    </location>
</feature>
<evidence type="ECO:0000256" key="2">
    <source>
        <dbReference type="ARBA" id="ARBA00024438"/>
    </source>
</evidence>
<dbReference type="InterPro" id="IPR027383">
    <property type="entry name" value="Znf_put"/>
</dbReference>
<accession>A0A3S9UVS9</accession>
<dbReference type="AlphaFoldDB" id="A0A3S9UVS9"/>
<protein>
    <recommendedName>
        <fullName evidence="2">Anti-sigma-W factor RsiW</fullName>
    </recommendedName>
</protein>
<feature type="region of interest" description="Disordered" evidence="3">
    <location>
        <begin position="394"/>
        <end position="420"/>
    </location>
</feature>
<evidence type="ECO:0000259" key="5">
    <source>
        <dbReference type="Pfam" id="PF13490"/>
    </source>
</evidence>
<comment type="similarity">
    <text evidence="1">Belongs to the zinc-associated anti-sigma factor (ZAS) superfamily. Anti-sigma-W factor family.</text>
</comment>
<dbReference type="RefSeq" id="WP_126997076.1">
    <property type="nucleotide sequence ID" value="NZ_CP034346.1"/>
</dbReference>
<dbReference type="EMBL" id="CP034346">
    <property type="protein sequence ID" value="AZS14420.1"/>
    <property type="molecule type" value="Genomic_DNA"/>
</dbReference>
<evidence type="ECO:0000313" key="7">
    <source>
        <dbReference type="Proteomes" id="UP000270678"/>
    </source>
</evidence>
<evidence type="ECO:0000256" key="4">
    <source>
        <dbReference type="SAM" id="Phobius"/>
    </source>
</evidence>
<dbReference type="KEGG" id="plut:EI981_08115"/>
<dbReference type="Proteomes" id="UP000270678">
    <property type="component" value="Chromosome"/>
</dbReference>
<dbReference type="Pfam" id="PF13490">
    <property type="entry name" value="zf-HC2"/>
    <property type="match status" value="1"/>
</dbReference>
<evidence type="ECO:0000256" key="3">
    <source>
        <dbReference type="SAM" id="MobiDB-lite"/>
    </source>
</evidence>
<proteinExistence type="inferred from homology"/>
<feature type="compositionally biased region" description="Polar residues" evidence="3">
    <location>
        <begin position="228"/>
        <end position="280"/>
    </location>
</feature>
<keyword evidence="4" id="KW-1133">Transmembrane helix</keyword>
<keyword evidence="4" id="KW-0812">Transmembrane</keyword>
<organism evidence="6 7">
    <name type="scientific">Paenibacillus lutimineralis</name>
    <dbReference type="NCBI Taxonomy" id="2707005"/>
    <lineage>
        <taxon>Bacteria</taxon>
        <taxon>Bacillati</taxon>
        <taxon>Bacillota</taxon>
        <taxon>Bacilli</taxon>
        <taxon>Bacillales</taxon>
        <taxon>Paenibacillaceae</taxon>
        <taxon>Paenibacillus</taxon>
    </lineage>
</organism>
<feature type="compositionally biased region" description="Basic and acidic residues" evidence="3">
    <location>
        <begin position="284"/>
        <end position="299"/>
    </location>
</feature>
<sequence length="420" mass="45107">MKCSEAVEWMHRYLDHDLNDEESAQLFEHIRNCRDCAEEFDILKRLNSRLEQLPKVMPKISLVDAILPQLDEIDRARREEGSASEVLPGMEPLVAKSAEAATSRSRRQSPWRSRAFRAGALGVTAALVLGIFIYNYQPHTVSDAEMSVQSMSSSDKADHAAQSDRADSTAADDGGVKSYLSPEDSDSAGNAGDSVLRSTEQQGGNVGDENPNAARMGGSPVGDHNDSKASISKQGSADTKATNKTDVSASDKASSGQSGKQEKATPSSTASGNTTDSGAASDNVAKDNRSIDNHDRTTDGTEDAAGSMESNQYTIGQNIMGIVAADLWTSPDGGFKVEVNDGHLYLYRNNLDSMNGRTLITDKPIDGVWVRGSWSEDSKSYQYEIEKDGVTSTYTLQADAGSDTGDSPGNNDQTQKNTNK</sequence>
<dbReference type="Gene3D" id="1.10.10.1320">
    <property type="entry name" value="Anti-sigma factor, zinc-finger domain"/>
    <property type="match status" value="1"/>
</dbReference>
<feature type="compositionally biased region" description="Basic and acidic residues" evidence="3">
    <location>
        <begin position="155"/>
        <end position="167"/>
    </location>
</feature>
<dbReference type="OrthoDB" id="2381690at2"/>
<feature type="domain" description="Putative zinc-finger" evidence="5">
    <location>
        <begin position="3"/>
        <end position="37"/>
    </location>
</feature>
<reference evidence="7" key="1">
    <citation type="submission" date="2018-12" db="EMBL/GenBank/DDBJ databases">
        <title>Complete genome sequence of Paenibacillus sp. MBLB1234.</title>
        <authorList>
            <person name="Nam Y.-D."/>
            <person name="Kang J."/>
            <person name="Chung W.-H."/>
            <person name="Park Y.S."/>
        </authorList>
    </citation>
    <scope>NUCLEOTIDE SEQUENCE [LARGE SCALE GENOMIC DNA]</scope>
    <source>
        <strain evidence="7">MBLB1234</strain>
    </source>
</reference>
<keyword evidence="4" id="KW-0472">Membrane</keyword>
<feature type="transmembrane region" description="Helical" evidence="4">
    <location>
        <begin position="115"/>
        <end position="136"/>
    </location>
</feature>